<dbReference type="InterPro" id="IPR005218">
    <property type="entry name" value="Diacylglycerol/lipid_kinase"/>
</dbReference>
<dbReference type="SMART" id="SM00046">
    <property type="entry name" value="DAGKc"/>
    <property type="match status" value="1"/>
</dbReference>
<dbReference type="Gene3D" id="2.60.200.40">
    <property type="match status" value="1"/>
</dbReference>
<dbReference type="InterPro" id="IPR016064">
    <property type="entry name" value="NAD/diacylglycerol_kinase_sf"/>
</dbReference>
<evidence type="ECO:0000259" key="13">
    <source>
        <dbReference type="PROSITE" id="PS50146"/>
    </source>
</evidence>
<feature type="domain" description="DAGKc" evidence="13">
    <location>
        <begin position="4"/>
        <end position="140"/>
    </location>
</feature>
<dbReference type="InterPro" id="IPR050187">
    <property type="entry name" value="Lipid_Phosphate_FormReg"/>
</dbReference>
<evidence type="ECO:0000256" key="3">
    <source>
        <dbReference type="ARBA" id="ARBA00022516"/>
    </source>
</evidence>
<dbReference type="InterPro" id="IPR017438">
    <property type="entry name" value="ATP-NAD_kinase_N"/>
</dbReference>
<keyword evidence="5" id="KW-0479">Metal-binding</keyword>
<comment type="caution">
    <text evidence="14">The sequence shown here is derived from an EMBL/GenBank/DDBJ whole genome shotgun (WGS) entry which is preliminary data.</text>
</comment>
<evidence type="ECO:0000256" key="6">
    <source>
        <dbReference type="ARBA" id="ARBA00022741"/>
    </source>
</evidence>
<evidence type="ECO:0000256" key="1">
    <source>
        <dbReference type="ARBA" id="ARBA00001946"/>
    </source>
</evidence>
<dbReference type="InterPro" id="IPR001206">
    <property type="entry name" value="Diacylglycerol_kinase_cat_dom"/>
</dbReference>
<dbReference type="NCBIfam" id="TIGR00147">
    <property type="entry name" value="YegS/Rv2252/BmrU family lipid kinase"/>
    <property type="match status" value="1"/>
</dbReference>
<dbReference type="Pfam" id="PF00781">
    <property type="entry name" value="DAGK_cat"/>
    <property type="match status" value="1"/>
</dbReference>
<keyword evidence="9" id="KW-0460">Magnesium</keyword>
<dbReference type="Gene3D" id="3.40.50.10330">
    <property type="entry name" value="Probable inorganic polyphosphate/atp-NAD kinase, domain 1"/>
    <property type="match status" value="1"/>
</dbReference>
<evidence type="ECO:0000256" key="4">
    <source>
        <dbReference type="ARBA" id="ARBA00022679"/>
    </source>
</evidence>
<keyword evidence="3" id="KW-0444">Lipid biosynthesis</keyword>
<protein>
    <recommendedName>
        <fullName evidence="13">DAGKc domain-containing protein</fullName>
    </recommendedName>
</protein>
<evidence type="ECO:0000256" key="9">
    <source>
        <dbReference type="ARBA" id="ARBA00022842"/>
    </source>
</evidence>
<keyword evidence="11" id="KW-0594">Phospholipid biosynthesis</keyword>
<sequence>MAHSPLGRTLVIANPAAHSGKGATGAEFARHFLTSYASATKGYEIRLTASMGDAVNIAASAASFDSVLALGGDGVIHEIANGLMKIAPDRRPALGIIPMGSGNDYARTLGMKPNNVEGALAQLVRGHIMPVELGLVNGEYFIETLSFGLDAAIALDTTTRRAHDTSQEGEALFFTSGLRILSAGSKGYACSVSFDGEKPLELRELILAFQVGPTYGGGFKICPDASPIDGKLTACYNSKIPSIPRLLTLFLLAKKGRHVNSNIIKQRHLDRAVVTFSEPVPVQVDGEELPYADKYEVHVLPKALRVIMP</sequence>
<comment type="similarity">
    <text evidence="2">Belongs to the diacylglycerol/lipid kinase family.</text>
</comment>
<accession>A0ABR5Q1C4</accession>
<evidence type="ECO:0000256" key="10">
    <source>
        <dbReference type="ARBA" id="ARBA00023098"/>
    </source>
</evidence>
<dbReference type="EMBL" id="JQCP01000001">
    <property type="protein sequence ID" value="KRO03074.1"/>
    <property type="molecule type" value="Genomic_DNA"/>
</dbReference>
<keyword evidence="6" id="KW-0547">Nucleotide-binding</keyword>
<dbReference type="SUPFAM" id="SSF111331">
    <property type="entry name" value="NAD kinase/diacylglycerol kinase-like"/>
    <property type="match status" value="1"/>
</dbReference>
<evidence type="ECO:0000313" key="15">
    <source>
        <dbReference type="Proteomes" id="UP000051927"/>
    </source>
</evidence>
<dbReference type="PANTHER" id="PTHR12358">
    <property type="entry name" value="SPHINGOSINE KINASE"/>
    <property type="match status" value="1"/>
</dbReference>
<evidence type="ECO:0000256" key="7">
    <source>
        <dbReference type="ARBA" id="ARBA00022777"/>
    </source>
</evidence>
<evidence type="ECO:0000313" key="14">
    <source>
        <dbReference type="EMBL" id="KRO03074.1"/>
    </source>
</evidence>
<evidence type="ECO:0000256" key="5">
    <source>
        <dbReference type="ARBA" id="ARBA00022723"/>
    </source>
</evidence>
<gene>
    <name evidence="14" type="ORF">IV60_GL000252</name>
</gene>
<dbReference type="Pfam" id="PF19279">
    <property type="entry name" value="YegS_C"/>
    <property type="match status" value="1"/>
</dbReference>
<dbReference type="PROSITE" id="PS50146">
    <property type="entry name" value="DAGK"/>
    <property type="match status" value="1"/>
</dbReference>
<keyword evidence="10" id="KW-0443">Lipid metabolism</keyword>
<comment type="cofactor">
    <cofactor evidence="1">
        <name>Mg(2+)</name>
        <dbReference type="ChEBI" id="CHEBI:18420"/>
    </cofactor>
</comment>
<evidence type="ECO:0000256" key="11">
    <source>
        <dbReference type="ARBA" id="ARBA00023209"/>
    </source>
</evidence>
<reference evidence="14 15" key="1">
    <citation type="journal article" date="2015" name="Genome Announc.">
        <title>Expanding the biotechnology potential of lactobacilli through comparative genomics of 213 strains and associated genera.</title>
        <authorList>
            <person name="Sun Z."/>
            <person name="Harris H.M."/>
            <person name="McCann A."/>
            <person name="Guo C."/>
            <person name="Argimon S."/>
            <person name="Zhang W."/>
            <person name="Yang X."/>
            <person name="Jeffery I.B."/>
            <person name="Cooney J.C."/>
            <person name="Kagawa T.F."/>
            <person name="Liu W."/>
            <person name="Song Y."/>
            <person name="Salvetti E."/>
            <person name="Wrobel A."/>
            <person name="Rasinkangas P."/>
            <person name="Parkhill J."/>
            <person name="Rea M.C."/>
            <person name="O'Sullivan O."/>
            <person name="Ritari J."/>
            <person name="Douillard F.P."/>
            <person name="Paul Ross R."/>
            <person name="Yang R."/>
            <person name="Briner A.E."/>
            <person name="Felis G.E."/>
            <person name="de Vos W.M."/>
            <person name="Barrangou R."/>
            <person name="Klaenhammer T.R."/>
            <person name="Caufield P.W."/>
            <person name="Cui Y."/>
            <person name="Zhang H."/>
            <person name="O'Toole P.W."/>
        </authorList>
    </citation>
    <scope>NUCLEOTIDE SEQUENCE [LARGE SCALE GENOMIC DNA]</scope>
    <source>
        <strain evidence="14 15">DSM 7090</strain>
    </source>
</reference>
<dbReference type="PANTHER" id="PTHR12358:SF106">
    <property type="entry name" value="LIPID KINASE YEGS"/>
    <property type="match status" value="1"/>
</dbReference>
<dbReference type="RefSeq" id="WP_003148608.1">
    <property type="nucleotide sequence ID" value="NZ_JQCP01000001.1"/>
</dbReference>
<evidence type="ECO:0000256" key="8">
    <source>
        <dbReference type="ARBA" id="ARBA00022840"/>
    </source>
</evidence>
<name>A0ABR5Q1C4_9ACTN</name>
<keyword evidence="15" id="KW-1185">Reference proteome</keyword>
<keyword evidence="12" id="KW-1208">Phospholipid metabolism</keyword>
<dbReference type="InterPro" id="IPR045540">
    <property type="entry name" value="YegS/DAGK_C"/>
</dbReference>
<dbReference type="GeneID" id="84904098"/>
<proteinExistence type="inferred from homology"/>
<keyword evidence="8" id="KW-0067">ATP-binding</keyword>
<keyword evidence="4" id="KW-0808">Transferase</keyword>
<keyword evidence="7" id="KW-0418">Kinase</keyword>
<evidence type="ECO:0000256" key="2">
    <source>
        <dbReference type="ARBA" id="ARBA00005983"/>
    </source>
</evidence>
<evidence type="ECO:0000256" key="12">
    <source>
        <dbReference type="ARBA" id="ARBA00023264"/>
    </source>
</evidence>
<dbReference type="Proteomes" id="UP000051927">
    <property type="component" value="Unassembled WGS sequence"/>
</dbReference>
<organism evidence="14 15">
    <name type="scientific">Lancefieldella rimae</name>
    <dbReference type="NCBI Taxonomy" id="1383"/>
    <lineage>
        <taxon>Bacteria</taxon>
        <taxon>Bacillati</taxon>
        <taxon>Actinomycetota</taxon>
        <taxon>Coriobacteriia</taxon>
        <taxon>Coriobacteriales</taxon>
        <taxon>Atopobiaceae</taxon>
        <taxon>Lancefieldella</taxon>
    </lineage>
</organism>